<evidence type="ECO:0000256" key="5">
    <source>
        <dbReference type="PROSITE-ProRule" id="PRU01240"/>
    </source>
</evidence>
<keyword evidence="10" id="KW-1185">Reference proteome</keyword>
<dbReference type="InterPro" id="IPR036852">
    <property type="entry name" value="Peptidase_S8/S53_dom_sf"/>
</dbReference>
<feature type="region of interest" description="Disordered" evidence="7">
    <location>
        <begin position="450"/>
        <end position="478"/>
    </location>
</feature>
<dbReference type="PANTHER" id="PTHR43806">
    <property type="entry name" value="PEPTIDASE S8"/>
    <property type="match status" value="1"/>
</dbReference>
<dbReference type="PROSITE" id="PS00137">
    <property type="entry name" value="SUBTILASE_HIS"/>
    <property type="match status" value="1"/>
</dbReference>
<reference evidence="9" key="1">
    <citation type="submission" date="2021-11" db="EMBL/GenBank/DDBJ databases">
        <title>Australian commercial rhizobial inoculants.</title>
        <authorList>
            <person name="Kohlmeier M.G."/>
            <person name="O'Hara G.W."/>
            <person name="Colombi E."/>
            <person name="Ramsay J.P."/>
            <person name="Terpolilli J."/>
        </authorList>
    </citation>
    <scope>NUCLEOTIDE SEQUENCE</scope>
    <source>
        <strain evidence="9">CC829</strain>
    </source>
</reference>
<dbReference type="Proteomes" id="UP001430990">
    <property type="component" value="Chromosome"/>
</dbReference>
<dbReference type="InterPro" id="IPR022398">
    <property type="entry name" value="Peptidase_S8_His-AS"/>
</dbReference>
<dbReference type="InterPro" id="IPR050131">
    <property type="entry name" value="Peptidase_S8_subtilisin-like"/>
</dbReference>
<sequence length="478" mass="51062">MTPTQAMRVAGDRPRRRKHVPGQLIVRLKPAAARQIAAASLQATTSRALMAAMPDDVRGPIDFLRDNFGLQSMKPLFVVGDDEASAQPQAMALAAVHRSIARSATAPPREALAGFQIVQLKDGKVDAGILKRLRASRAVDLVEPVPNRWLSAAADPMKIRQWGLRAIRWFDRPRPGAGRVHVAVLDSGVDAGHPDLVDAIEEYRHDGNGPRDFLGHGTHVSGTIAAVVNNSVGIAGLANCRLHCWKVFDDPKRAGDDENFNFDFYSKALVAALDSNIKVINLSIGGEDHSKTEATAFAELIDAGVVISTAMGNEFEDGNPKEYPAGYVDTIGVGAVDESHRRASFSNTGKHIKLVAPGVNILSTVPRMKASFADNTSYDSWPGTSMATPHVTGAAALVYINKTKSRTAGLAVASRLIATATKLPAMRGKDFTPEYGAGLLDVAAALGRVKPARKSGRKAAKKTAKKTTKAKPARKGRK</sequence>
<gene>
    <name evidence="9" type="ORF">BjapCC829_36330</name>
</gene>
<evidence type="ECO:0000313" key="10">
    <source>
        <dbReference type="Proteomes" id="UP001430990"/>
    </source>
</evidence>
<dbReference type="PROSITE" id="PS00138">
    <property type="entry name" value="SUBTILASE_SER"/>
    <property type="match status" value="1"/>
</dbReference>
<dbReference type="InterPro" id="IPR023827">
    <property type="entry name" value="Peptidase_S8_Asp-AS"/>
</dbReference>
<keyword evidence="2 5" id="KW-0645">Protease</keyword>
<comment type="similarity">
    <text evidence="1 5 6">Belongs to the peptidase S8 family.</text>
</comment>
<dbReference type="Gene3D" id="3.40.50.200">
    <property type="entry name" value="Peptidase S8/S53 domain"/>
    <property type="match status" value="1"/>
</dbReference>
<dbReference type="InterPro" id="IPR015500">
    <property type="entry name" value="Peptidase_S8_subtilisin-rel"/>
</dbReference>
<dbReference type="PROSITE" id="PS51892">
    <property type="entry name" value="SUBTILASE"/>
    <property type="match status" value="1"/>
</dbReference>
<feature type="active site" description="Charge relay system" evidence="5">
    <location>
        <position position="216"/>
    </location>
</feature>
<dbReference type="PROSITE" id="PS00136">
    <property type="entry name" value="SUBTILASE_ASP"/>
    <property type="match status" value="1"/>
</dbReference>
<dbReference type="RefSeq" id="WP_231143212.1">
    <property type="nucleotide sequence ID" value="NZ_CP088100.1"/>
</dbReference>
<feature type="domain" description="Peptidase S8/S53" evidence="8">
    <location>
        <begin position="180"/>
        <end position="436"/>
    </location>
</feature>
<dbReference type="InterPro" id="IPR000209">
    <property type="entry name" value="Peptidase_S8/S53_dom"/>
</dbReference>
<evidence type="ECO:0000256" key="6">
    <source>
        <dbReference type="RuleBase" id="RU003355"/>
    </source>
</evidence>
<dbReference type="PANTHER" id="PTHR43806:SF11">
    <property type="entry name" value="CEREVISIN-RELATED"/>
    <property type="match status" value="1"/>
</dbReference>
<keyword evidence="3 5" id="KW-0378">Hydrolase</keyword>
<organism evidence="9 10">
    <name type="scientific">Bradyrhizobium barranii</name>
    <dbReference type="NCBI Taxonomy" id="2992140"/>
    <lineage>
        <taxon>Bacteria</taxon>
        <taxon>Pseudomonadati</taxon>
        <taxon>Pseudomonadota</taxon>
        <taxon>Alphaproteobacteria</taxon>
        <taxon>Hyphomicrobiales</taxon>
        <taxon>Nitrobacteraceae</taxon>
        <taxon>Bradyrhizobium</taxon>
    </lineage>
</organism>
<keyword evidence="4 5" id="KW-0720">Serine protease</keyword>
<evidence type="ECO:0000256" key="7">
    <source>
        <dbReference type="SAM" id="MobiDB-lite"/>
    </source>
</evidence>
<dbReference type="SUPFAM" id="SSF52743">
    <property type="entry name" value="Subtilisin-like"/>
    <property type="match status" value="1"/>
</dbReference>
<evidence type="ECO:0000259" key="8">
    <source>
        <dbReference type="Pfam" id="PF00082"/>
    </source>
</evidence>
<name>A0ABY3QI61_9BRAD</name>
<evidence type="ECO:0000256" key="3">
    <source>
        <dbReference type="ARBA" id="ARBA00022801"/>
    </source>
</evidence>
<evidence type="ECO:0000313" key="9">
    <source>
        <dbReference type="EMBL" id="UFW85333.1"/>
    </source>
</evidence>
<dbReference type="PRINTS" id="PR00723">
    <property type="entry name" value="SUBTILISIN"/>
</dbReference>
<dbReference type="InterPro" id="IPR023828">
    <property type="entry name" value="Peptidase_S8_Ser-AS"/>
</dbReference>
<feature type="active site" description="Charge relay system" evidence="5">
    <location>
        <position position="186"/>
    </location>
</feature>
<evidence type="ECO:0000256" key="4">
    <source>
        <dbReference type="ARBA" id="ARBA00022825"/>
    </source>
</evidence>
<proteinExistence type="inferred from homology"/>
<protein>
    <submittedName>
        <fullName evidence="9">S8 family serine peptidase</fullName>
    </submittedName>
</protein>
<dbReference type="Pfam" id="PF00082">
    <property type="entry name" value="Peptidase_S8"/>
    <property type="match status" value="1"/>
</dbReference>
<evidence type="ECO:0000256" key="2">
    <source>
        <dbReference type="ARBA" id="ARBA00022670"/>
    </source>
</evidence>
<feature type="active site" description="Charge relay system" evidence="5">
    <location>
        <position position="385"/>
    </location>
</feature>
<dbReference type="EMBL" id="CP088100">
    <property type="protein sequence ID" value="UFW85333.1"/>
    <property type="molecule type" value="Genomic_DNA"/>
</dbReference>
<evidence type="ECO:0000256" key="1">
    <source>
        <dbReference type="ARBA" id="ARBA00011073"/>
    </source>
</evidence>
<accession>A0ABY3QI61</accession>